<proteinExistence type="predicted"/>
<evidence type="ECO:0000313" key="2">
    <source>
        <dbReference type="Proteomes" id="UP000094385"/>
    </source>
</evidence>
<gene>
    <name evidence="1" type="ORF">LIPSTDRAFT_69543</name>
</gene>
<evidence type="ECO:0000313" key="1">
    <source>
        <dbReference type="EMBL" id="ODQ74013.1"/>
    </source>
</evidence>
<organism evidence="1 2">
    <name type="scientific">Lipomyces starkeyi NRRL Y-11557</name>
    <dbReference type="NCBI Taxonomy" id="675824"/>
    <lineage>
        <taxon>Eukaryota</taxon>
        <taxon>Fungi</taxon>
        <taxon>Dikarya</taxon>
        <taxon>Ascomycota</taxon>
        <taxon>Saccharomycotina</taxon>
        <taxon>Lipomycetes</taxon>
        <taxon>Lipomycetales</taxon>
        <taxon>Lipomycetaceae</taxon>
        <taxon>Lipomyces</taxon>
    </lineage>
</organism>
<dbReference type="EMBL" id="KV454292">
    <property type="protein sequence ID" value="ODQ74013.1"/>
    <property type="molecule type" value="Genomic_DNA"/>
</dbReference>
<name>A0A1E3Q8I4_LIPST</name>
<sequence>MQQPSSGVLCRINKLHYIPYLDVFSHLVFESEIGFGWNHILEIYADFDFDARPSKE</sequence>
<dbReference type="AlphaFoldDB" id="A0A1E3Q8I4"/>
<dbReference type="Proteomes" id="UP000094385">
    <property type="component" value="Unassembled WGS sequence"/>
</dbReference>
<reference evidence="1 2" key="1">
    <citation type="journal article" date="2016" name="Proc. Natl. Acad. Sci. U.S.A.">
        <title>Comparative genomics of biotechnologically important yeasts.</title>
        <authorList>
            <person name="Riley R."/>
            <person name="Haridas S."/>
            <person name="Wolfe K.H."/>
            <person name="Lopes M.R."/>
            <person name="Hittinger C.T."/>
            <person name="Goeker M."/>
            <person name="Salamov A.A."/>
            <person name="Wisecaver J.H."/>
            <person name="Long T.M."/>
            <person name="Calvey C.H."/>
            <person name="Aerts A.L."/>
            <person name="Barry K.W."/>
            <person name="Choi C."/>
            <person name="Clum A."/>
            <person name="Coughlan A.Y."/>
            <person name="Deshpande S."/>
            <person name="Douglass A.P."/>
            <person name="Hanson S.J."/>
            <person name="Klenk H.-P."/>
            <person name="LaButti K.M."/>
            <person name="Lapidus A."/>
            <person name="Lindquist E.A."/>
            <person name="Lipzen A.M."/>
            <person name="Meier-Kolthoff J.P."/>
            <person name="Ohm R.A."/>
            <person name="Otillar R.P."/>
            <person name="Pangilinan J.L."/>
            <person name="Peng Y."/>
            <person name="Rokas A."/>
            <person name="Rosa C.A."/>
            <person name="Scheuner C."/>
            <person name="Sibirny A.A."/>
            <person name="Slot J.C."/>
            <person name="Stielow J.B."/>
            <person name="Sun H."/>
            <person name="Kurtzman C.P."/>
            <person name="Blackwell M."/>
            <person name="Grigoriev I.V."/>
            <person name="Jeffries T.W."/>
        </authorList>
    </citation>
    <scope>NUCLEOTIDE SEQUENCE [LARGE SCALE GENOMIC DNA]</scope>
    <source>
        <strain evidence="1 2">NRRL Y-11557</strain>
    </source>
</reference>
<accession>A0A1E3Q8I4</accession>
<keyword evidence="2" id="KW-1185">Reference proteome</keyword>
<protein>
    <submittedName>
        <fullName evidence="1">Uncharacterized protein</fullName>
    </submittedName>
</protein>